<dbReference type="PANTHER" id="PTHR42928">
    <property type="entry name" value="TRICARBOXYLATE-BINDING PROTEIN"/>
    <property type="match status" value="1"/>
</dbReference>
<dbReference type="RefSeq" id="WP_284339364.1">
    <property type="nucleotide sequence ID" value="NZ_BSNS01000007.1"/>
</dbReference>
<evidence type="ECO:0000313" key="3">
    <source>
        <dbReference type="EMBL" id="GLQ53911.1"/>
    </source>
</evidence>
<protein>
    <submittedName>
        <fullName evidence="3">ABC transporter substrate-binding protein</fullName>
    </submittedName>
</protein>
<dbReference type="InterPro" id="IPR042100">
    <property type="entry name" value="Bug_dom1"/>
</dbReference>
<feature type="signal peptide" evidence="2">
    <location>
        <begin position="1"/>
        <end position="24"/>
    </location>
</feature>
<dbReference type="Gene3D" id="3.40.190.10">
    <property type="entry name" value="Periplasmic binding protein-like II"/>
    <property type="match status" value="1"/>
</dbReference>
<comment type="caution">
    <text evidence="3">The sequence shown here is derived from an EMBL/GenBank/DDBJ whole genome shotgun (WGS) entry which is preliminary data.</text>
</comment>
<gene>
    <name evidence="3" type="ORF">GCM10010862_11700</name>
</gene>
<evidence type="ECO:0000256" key="2">
    <source>
        <dbReference type="SAM" id="SignalP"/>
    </source>
</evidence>
<keyword evidence="4" id="KW-1185">Reference proteome</keyword>
<dbReference type="EMBL" id="BSNS01000007">
    <property type="protein sequence ID" value="GLQ53911.1"/>
    <property type="molecule type" value="Genomic_DNA"/>
</dbReference>
<name>A0ABQ5W2I2_9HYPH</name>
<proteinExistence type="inferred from homology"/>
<evidence type="ECO:0000313" key="4">
    <source>
        <dbReference type="Proteomes" id="UP001156691"/>
    </source>
</evidence>
<dbReference type="SUPFAM" id="SSF53850">
    <property type="entry name" value="Periplasmic binding protein-like II"/>
    <property type="match status" value="1"/>
</dbReference>
<feature type="chain" id="PRO_5045513897" evidence="2">
    <location>
        <begin position="25"/>
        <end position="325"/>
    </location>
</feature>
<dbReference type="PIRSF" id="PIRSF017082">
    <property type="entry name" value="YflP"/>
    <property type="match status" value="1"/>
</dbReference>
<dbReference type="CDD" id="cd07012">
    <property type="entry name" value="PBP2_Bug_TTT"/>
    <property type="match status" value="1"/>
</dbReference>
<dbReference type="Pfam" id="PF03401">
    <property type="entry name" value="TctC"/>
    <property type="match status" value="1"/>
</dbReference>
<organism evidence="3 4">
    <name type="scientific">Devosia nitrariae</name>
    <dbReference type="NCBI Taxonomy" id="2071872"/>
    <lineage>
        <taxon>Bacteria</taxon>
        <taxon>Pseudomonadati</taxon>
        <taxon>Pseudomonadota</taxon>
        <taxon>Alphaproteobacteria</taxon>
        <taxon>Hyphomicrobiales</taxon>
        <taxon>Devosiaceae</taxon>
        <taxon>Devosia</taxon>
    </lineage>
</organism>
<dbReference type="Gene3D" id="3.40.190.150">
    <property type="entry name" value="Bordetella uptake gene, domain 1"/>
    <property type="match status" value="1"/>
</dbReference>
<comment type="similarity">
    <text evidence="1">Belongs to the UPF0065 (bug) family.</text>
</comment>
<accession>A0ABQ5W2I2</accession>
<reference evidence="4" key="1">
    <citation type="journal article" date="2019" name="Int. J. Syst. Evol. Microbiol.">
        <title>The Global Catalogue of Microorganisms (GCM) 10K type strain sequencing project: providing services to taxonomists for standard genome sequencing and annotation.</title>
        <authorList>
            <consortium name="The Broad Institute Genomics Platform"/>
            <consortium name="The Broad Institute Genome Sequencing Center for Infectious Disease"/>
            <person name="Wu L."/>
            <person name="Ma J."/>
        </authorList>
    </citation>
    <scope>NUCLEOTIDE SEQUENCE [LARGE SCALE GENOMIC DNA]</scope>
    <source>
        <strain evidence="4">NBRC 112416</strain>
    </source>
</reference>
<keyword evidence="2" id="KW-0732">Signal</keyword>
<sequence length="325" mass="34444">MKRILVTAASLACALLAMPLAAHAQYPERDIRVVVPWGAGGGTDAIARKLTQIAEDEIGGTMYVENIEGGVSATGISQVMRAPTDGYTIGVLTYDSVVTIPWQGLLPSYDLENLKLVARVTSEPDALVIDADAGYDTLEQLLAAAKEDPEGVRVAVQNLGGRTHLALLQLQQLSDTQFQVISYPGGAGPQKEAILSGEAVGAVTSLGDFANLLQDGTVKGLAEFSSAPNPTYPDVPLAKDHGVDLEIGSFIVLAVPAGTPDDIVAQIESAYQAAYESQEFQDWVSNVGVTPSWLGTSEVTQWAEETQQTLFEEMDALVEQGILTK</sequence>
<evidence type="ECO:0000256" key="1">
    <source>
        <dbReference type="ARBA" id="ARBA00006987"/>
    </source>
</evidence>
<dbReference type="InterPro" id="IPR005064">
    <property type="entry name" value="BUG"/>
</dbReference>
<dbReference type="PANTHER" id="PTHR42928:SF5">
    <property type="entry name" value="BLR1237 PROTEIN"/>
    <property type="match status" value="1"/>
</dbReference>
<dbReference type="Proteomes" id="UP001156691">
    <property type="component" value="Unassembled WGS sequence"/>
</dbReference>